<sequence>MPSSTEKVVFGKIADPLATISCSGNISSSSSSKAASSPFQTFLSITGTVIGADR</sequence>
<evidence type="ECO:0000313" key="1">
    <source>
        <dbReference type="EMBL" id="GFS31589.1"/>
    </source>
</evidence>
<reference evidence="2" key="1">
    <citation type="submission" date="2019-07" db="EMBL/GenBank/DDBJ databases">
        <title>De Novo Assembly of kiwifruit Actinidia rufa.</title>
        <authorList>
            <person name="Sugita-Konishi S."/>
            <person name="Sato K."/>
            <person name="Mori E."/>
            <person name="Abe Y."/>
            <person name="Kisaki G."/>
            <person name="Hamano K."/>
            <person name="Suezawa K."/>
            <person name="Otani M."/>
            <person name="Fukuda T."/>
            <person name="Manabe T."/>
            <person name="Gomi K."/>
            <person name="Tabuchi M."/>
            <person name="Akimitsu K."/>
            <person name="Kataoka I."/>
        </authorList>
    </citation>
    <scope>NUCLEOTIDE SEQUENCE [LARGE SCALE GENOMIC DNA]</scope>
    <source>
        <strain evidence="2">cv. Fuchu</strain>
    </source>
</reference>
<dbReference type="EMBL" id="BJWL01000147">
    <property type="protein sequence ID" value="GFS31589.1"/>
    <property type="molecule type" value="Genomic_DNA"/>
</dbReference>
<gene>
    <name evidence="1" type="ORF">Acr_00g0018240</name>
</gene>
<accession>A0A7J0DBE3</accession>
<organism evidence="1 2">
    <name type="scientific">Actinidia rufa</name>
    <dbReference type="NCBI Taxonomy" id="165716"/>
    <lineage>
        <taxon>Eukaryota</taxon>
        <taxon>Viridiplantae</taxon>
        <taxon>Streptophyta</taxon>
        <taxon>Embryophyta</taxon>
        <taxon>Tracheophyta</taxon>
        <taxon>Spermatophyta</taxon>
        <taxon>Magnoliopsida</taxon>
        <taxon>eudicotyledons</taxon>
        <taxon>Gunneridae</taxon>
        <taxon>Pentapetalae</taxon>
        <taxon>asterids</taxon>
        <taxon>Ericales</taxon>
        <taxon>Actinidiaceae</taxon>
        <taxon>Actinidia</taxon>
    </lineage>
</organism>
<dbReference type="Proteomes" id="UP000585474">
    <property type="component" value="Unassembled WGS sequence"/>
</dbReference>
<name>A0A7J0DBE3_9ERIC</name>
<dbReference type="AlphaFoldDB" id="A0A7J0DBE3"/>
<protein>
    <submittedName>
        <fullName evidence="1">Uncharacterized protein</fullName>
    </submittedName>
</protein>
<proteinExistence type="predicted"/>
<evidence type="ECO:0000313" key="2">
    <source>
        <dbReference type="Proteomes" id="UP000585474"/>
    </source>
</evidence>
<keyword evidence="2" id="KW-1185">Reference proteome</keyword>
<comment type="caution">
    <text evidence="1">The sequence shown here is derived from an EMBL/GenBank/DDBJ whole genome shotgun (WGS) entry which is preliminary data.</text>
</comment>